<comment type="caution">
    <text evidence="8">The sequence shown here is derived from an EMBL/GenBank/DDBJ whole genome shotgun (WGS) entry which is preliminary data.</text>
</comment>
<name>A0AAE0F4K4_9CHLO</name>
<evidence type="ECO:0000256" key="3">
    <source>
        <dbReference type="ARBA" id="ARBA00022692"/>
    </source>
</evidence>
<organism evidence="8 9">
    <name type="scientific">Cymbomonas tetramitiformis</name>
    <dbReference type="NCBI Taxonomy" id="36881"/>
    <lineage>
        <taxon>Eukaryota</taxon>
        <taxon>Viridiplantae</taxon>
        <taxon>Chlorophyta</taxon>
        <taxon>Pyramimonadophyceae</taxon>
        <taxon>Pyramimonadales</taxon>
        <taxon>Pyramimonadaceae</taxon>
        <taxon>Cymbomonas</taxon>
    </lineage>
</organism>
<evidence type="ECO:0000313" key="8">
    <source>
        <dbReference type="EMBL" id="KAK3251528.1"/>
    </source>
</evidence>
<evidence type="ECO:0000256" key="2">
    <source>
        <dbReference type="ARBA" id="ARBA00007349"/>
    </source>
</evidence>
<dbReference type="AlphaFoldDB" id="A0AAE0F4K4"/>
<evidence type="ECO:0000256" key="6">
    <source>
        <dbReference type="ARBA" id="ARBA00023136"/>
    </source>
</evidence>
<feature type="compositionally biased region" description="Polar residues" evidence="7">
    <location>
        <begin position="92"/>
        <end position="106"/>
    </location>
</feature>
<evidence type="ECO:0000313" key="9">
    <source>
        <dbReference type="Proteomes" id="UP001190700"/>
    </source>
</evidence>
<keyword evidence="3" id="KW-0812">Transmembrane</keyword>
<reference evidence="8 9" key="1">
    <citation type="journal article" date="2015" name="Genome Biol. Evol.">
        <title>Comparative Genomics of a Bacterivorous Green Alga Reveals Evolutionary Causalities and Consequences of Phago-Mixotrophic Mode of Nutrition.</title>
        <authorList>
            <person name="Burns J.A."/>
            <person name="Paasch A."/>
            <person name="Narechania A."/>
            <person name="Kim E."/>
        </authorList>
    </citation>
    <scope>NUCLEOTIDE SEQUENCE [LARGE SCALE GENOMIC DNA]</scope>
    <source>
        <strain evidence="8 9">PLY_AMNH</strain>
    </source>
</reference>
<keyword evidence="9" id="KW-1185">Reference proteome</keyword>
<evidence type="ECO:0000256" key="7">
    <source>
        <dbReference type="SAM" id="MobiDB-lite"/>
    </source>
</evidence>
<accession>A0AAE0F4K4</accession>
<dbReference type="Proteomes" id="UP001190700">
    <property type="component" value="Unassembled WGS sequence"/>
</dbReference>
<feature type="compositionally biased region" description="Basic residues" evidence="7">
    <location>
        <begin position="203"/>
        <end position="219"/>
    </location>
</feature>
<dbReference type="GO" id="GO:0009706">
    <property type="term" value="C:chloroplast inner membrane"/>
    <property type="evidence" value="ECO:0007669"/>
    <property type="project" value="UniProtKB-SubCell"/>
</dbReference>
<keyword evidence="5" id="KW-1133">Transmembrane helix</keyword>
<feature type="region of interest" description="Disordered" evidence="7">
    <location>
        <begin position="203"/>
        <end position="238"/>
    </location>
</feature>
<evidence type="ECO:0000256" key="4">
    <source>
        <dbReference type="ARBA" id="ARBA00022780"/>
    </source>
</evidence>
<evidence type="ECO:0000256" key="5">
    <source>
        <dbReference type="ARBA" id="ARBA00022989"/>
    </source>
</evidence>
<evidence type="ECO:0000256" key="1">
    <source>
        <dbReference type="ARBA" id="ARBA00004478"/>
    </source>
</evidence>
<feature type="region of interest" description="Disordered" evidence="7">
    <location>
        <begin position="710"/>
        <end position="730"/>
    </location>
</feature>
<dbReference type="PANTHER" id="PTHR42826">
    <property type="entry name" value="DICARBOXYLATE TRANSPORTER 2.1, CHLOROPLASTIC"/>
    <property type="match status" value="1"/>
</dbReference>
<keyword evidence="6" id="KW-0472">Membrane</keyword>
<keyword evidence="4" id="KW-0934">Plastid</keyword>
<dbReference type="EMBL" id="LGRX02025990">
    <property type="protein sequence ID" value="KAK3251528.1"/>
    <property type="molecule type" value="Genomic_DNA"/>
</dbReference>
<protein>
    <submittedName>
        <fullName evidence="8">Uncharacterized protein</fullName>
    </submittedName>
</protein>
<dbReference type="Pfam" id="PF00939">
    <property type="entry name" value="Na_sulph_symp"/>
    <property type="match status" value="1"/>
</dbReference>
<sequence length="763" mass="81630">MQGVLNQSGVVPMSHIALRRSFTFHRTVSLRSQLSHGNSNVLLGEQRLLKNIGRVPFADLILRCETSRDSSTSTRSLVEPSVSKCSAELEYNQPTENRGSVPTTANAPGRRRGKSTASRAARLKVETADHSALNAPSRGSNARGRSPSPGKGSRRVSPGGTTLPAEPEIASSDTRRESGGSASLSLAIVKYDTIAELDPQKARRSLHKLSKKTQKRLHRGTPLAVGSKRKPKRVVRKLSKKERKMIYKMERKKVLKKKRAQKQAGEQATNSDVRPPKLIPLAVTVGTGLLLWCCPTPSGISEEGWNLVAIFAATTVGFVSQPMPLGGVALVGLLVSVVTGTLPFSQAFSGFAGTTPWVTLGAFLFAKGISISGIGKRAAFFLISRFGNTVLGLSYSHLRSFARQPPVMACAAAACDGLRGSRLRWLARQPPAMACAAATCDGLRGSHLRWLARQPPAMACAAATCDRLRGSHLRWLARQPPAMACAAAACDGLRGSRLRWLARQPPASACAAAPYERELCCSRLRALCQQPPVSAMPWQSRLRALAAVTMQGLRGSRLGEPSAAAACEGLRCSRLRGLRGSRLRSLRCSRLAKLRRQPPGDIGAAAACVALYGSLAALRQLTGRPWAARQPPRSGFKARQPPAMACAAAAPAMACAVPPAMASGAGSHYEPGMGSRCDGWLLRRQPPASELGAAAAHDGLRGSRLAMVARQPPAMSQRRQPLGELRGSRPGDGYAAAACDGLRGSRRRWLARQPLRWLMRQPP</sequence>
<comment type="similarity">
    <text evidence="2">Belongs to the SLC13A/DASS transporter (TC 2.A.47) family. DIT1 subfamily.</text>
</comment>
<dbReference type="GO" id="GO:0015140">
    <property type="term" value="F:malate transmembrane transporter activity"/>
    <property type="evidence" value="ECO:0007669"/>
    <property type="project" value="UniProtKB-ARBA"/>
</dbReference>
<feature type="compositionally biased region" description="Basic residues" evidence="7">
    <location>
        <begin position="227"/>
        <end position="238"/>
    </location>
</feature>
<gene>
    <name evidence="8" type="ORF">CYMTET_39136</name>
</gene>
<proteinExistence type="inferred from homology"/>
<keyword evidence="4" id="KW-1001">Plastid inner membrane</keyword>
<feature type="region of interest" description="Disordered" evidence="7">
    <location>
        <begin position="90"/>
        <end position="181"/>
    </location>
</feature>
<dbReference type="InterPro" id="IPR030676">
    <property type="entry name" value="CitT-rel"/>
</dbReference>
<dbReference type="InterPro" id="IPR001898">
    <property type="entry name" value="SLC13A/DASS"/>
</dbReference>
<comment type="subcellular location">
    <subcellularLocation>
        <location evidence="1">Plastid</location>
        <location evidence="1">Chloroplast inner membrane</location>
        <topology evidence="1">Multi-pass membrane protein</topology>
    </subcellularLocation>
</comment>